<evidence type="ECO:0000259" key="1">
    <source>
        <dbReference type="PROSITE" id="PS51832"/>
    </source>
</evidence>
<dbReference type="Gene3D" id="1.10.3210.10">
    <property type="entry name" value="Hypothetical protein af1432"/>
    <property type="match status" value="1"/>
</dbReference>
<sequence>MDQIAEGAQFLPITLQSLRVDTVTSFDIYLRISERAGADRFVLYRARNILFTERALWNLVEQGIEQLFIHFSEKREYHRYLERNLETVLADDKVSTDDKSELAYTCATGLVEELLENPRSGEHIQRSKKLISNLANYLLTESRAFFSLMAATSFDYYTYTHSVNVAIFGMALSHRLGEFSIQEINTIGSGLILHDIGKSGIDRSILNKKGPLNKNEWVIMKQHPEHGVRLLREVGELKEGVLAIVADHHEKVDGSGYPRGLRGDAIHRYARIAALADIFDALTTARPYKIAEKTFPALQIMRSEMEGGLDQDLFREFVLLLGPKESAEYPNDTKFHR</sequence>
<accession>A0A3A4NP44</accession>
<dbReference type="PROSITE" id="PS51832">
    <property type="entry name" value="HD_GYP"/>
    <property type="match status" value="1"/>
</dbReference>
<reference evidence="2 3" key="1">
    <citation type="journal article" date="2017" name="ISME J.">
        <title>Energy and carbon metabolisms in a deep terrestrial subsurface fluid microbial community.</title>
        <authorList>
            <person name="Momper L."/>
            <person name="Jungbluth S.P."/>
            <person name="Lee M.D."/>
            <person name="Amend J.P."/>
        </authorList>
    </citation>
    <scope>NUCLEOTIDE SEQUENCE [LARGE SCALE GENOMIC DNA]</scope>
    <source>
        <strain evidence="2">SURF_5</strain>
    </source>
</reference>
<dbReference type="NCBIfam" id="TIGR00277">
    <property type="entry name" value="HDIG"/>
    <property type="match status" value="1"/>
</dbReference>
<dbReference type="AlphaFoldDB" id="A0A3A4NP44"/>
<dbReference type="EMBL" id="QZKU01000084">
    <property type="protein sequence ID" value="RJP19816.1"/>
    <property type="molecule type" value="Genomic_DNA"/>
</dbReference>
<evidence type="ECO:0000313" key="3">
    <source>
        <dbReference type="Proteomes" id="UP000265882"/>
    </source>
</evidence>
<protein>
    <submittedName>
        <fullName evidence="2">HD domain-containing protein</fullName>
    </submittedName>
</protein>
<dbReference type="SUPFAM" id="SSF109604">
    <property type="entry name" value="HD-domain/PDEase-like"/>
    <property type="match status" value="1"/>
</dbReference>
<dbReference type="Proteomes" id="UP000265882">
    <property type="component" value="Unassembled WGS sequence"/>
</dbReference>
<gene>
    <name evidence="2" type="ORF">C4520_12060</name>
</gene>
<name>A0A3A4NP44_ABYX5</name>
<dbReference type="InterPro" id="IPR003607">
    <property type="entry name" value="HD/PDEase_dom"/>
</dbReference>
<dbReference type="CDD" id="cd00077">
    <property type="entry name" value="HDc"/>
    <property type="match status" value="1"/>
</dbReference>
<dbReference type="SMART" id="SM00471">
    <property type="entry name" value="HDc"/>
    <property type="match status" value="1"/>
</dbReference>
<evidence type="ECO:0000313" key="2">
    <source>
        <dbReference type="EMBL" id="RJP19816.1"/>
    </source>
</evidence>
<dbReference type="PANTHER" id="PTHR43155:SF2">
    <property type="entry name" value="CYCLIC DI-GMP PHOSPHODIESTERASE PA4108"/>
    <property type="match status" value="1"/>
</dbReference>
<feature type="domain" description="HD-GYP" evidence="1">
    <location>
        <begin position="136"/>
        <end position="333"/>
    </location>
</feature>
<comment type="caution">
    <text evidence="2">The sequence shown here is derived from an EMBL/GenBank/DDBJ whole genome shotgun (WGS) entry which is preliminary data.</text>
</comment>
<dbReference type="InterPro" id="IPR037522">
    <property type="entry name" value="HD_GYP_dom"/>
</dbReference>
<proteinExistence type="predicted"/>
<dbReference type="Pfam" id="PF13487">
    <property type="entry name" value="HD_5"/>
    <property type="match status" value="1"/>
</dbReference>
<organism evidence="2 3">
    <name type="scientific">Abyssobacteria bacterium (strain SURF_5)</name>
    <dbReference type="NCBI Taxonomy" id="2093360"/>
    <lineage>
        <taxon>Bacteria</taxon>
        <taxon>Pseudomonadati</taxon>
        <taxon>Candidatus Hydrogenedentota</taxon>
        <taxon>Candidatus Abyssobacteria</taxon>
    </lineage>
</organism>
<dbReference type="InterPro" id="IPR006675">
    <property type="entry name" value="HDIG_dom"/>
</dbReference>
<dbReference type="PANTHER" id="PTHR43155">
    <property type="entry name" value="CYCLIC DI-GMP PHOSPHODIESTERASE PA4108-RELATED"/>
    <property type="match status" value="1"/>
</dbReference>